<dbReference type="EnsemblMetazoa" id="GAUT012070-RA">
    <property type="protein sequence ID" value="GAUT012070-PA"/>
    <property type="gene ID" value="GAUT012070"/>
</dbReference>
<dbReference type="SUPFAM" id="SSF53254">
    <property type="entry name" value="Phosphoglycerate mutase-like"/>
    <property type="match status" value="1"/>
</dbReference>
<dbReference type="Proteomes" id="UP000078200">
    <property type="component" value="Unassembled WGS sequence"/>
</dbReference>
<evidence type="ECO:0000313" key="2">
    <source>
        <dbReference type="Proteomes" id="UP000078200"/>
    </source>
</evidence>
<evidence type="ECO:0000313" key="1">
    <source>
        <dbReference type="EnsemblMetazoa" id="GAUT012070-PA"/>
    </source>
</evidence>
<sequence>MTRSHCNRKLCLAMTGSVLALILLTLSFYGTAVLTETSALLDGVTKKDLSTLQLLHVIFRHGPRTPADTYPNDPYVNHTFHPYGWGHITNVSTFGVLHSFYAGKIE</sequence>
<organism evidence="1 2">
    <name type="scientific">Glossina austeni</name>
    <name type="common">Savannah tsetse fly</name>
    <dbReference type="NCBI Taxonomy" id="7395"/>
    <lineage>
        <taxon>Eukaryota</taxon>
        <taxon>Metazoa</taxon>
        <taxon>Ecdysozoa</taxon>
        <taxon>Arthropoda</taxon>
        <taxon>Hexapoda</taxon>
        <taxon>Insecta</taxon>
        <taxon>Pterygota</taxon>
        <taxon>Neoptera</taxon>
        <taxon>Endopterygota</taxon>
        <taxon>Diptera</taxon>
        <taxon>Brachycera</taxon>
        <taxon>Muscomorpha</taxon>
        <taxon>Hippoboscoidea</taxon>
        <taxon>Glossinidae</taxon>
        <taxon>Glossina</taxon>
    </lineage>
</organism>
<dbReference type="GO" id="GO:0016791">
    <property type="term" value="F:phosphatase activity"/>
    <property type="evidence" value="ECO:0007669"/>
    <property type="project" value="UniProtKB-ARBA"/>
</dbReference>
<accession>A0A1A9UQF1</accession>
<dbReference type="VEuPathDB" id="VectorBase:GAUT012070"/>
<dbReference type="InterPro" id="IPR033379">
    <property type="entry name" value="Acid_Pase_AS"/>
</dbReference>
<dbReference type="InterPro" id="IPR029033">
    <property type="entry name" value="His_PPase_superfam"/>
</dbReference>
<keyword evidence="2" id="KW-1185">Reference proteome</keyword>
<name>A0A1A9UQF1_GLOAU</name>
<dbReference type="Gene3D" id="3.40.50.1240">
    <property type="entry name" value="Phosphoglycerate mutase-like"/>
    <property type="match status" value="1"/>
</dbReference>
<dbReference type="STRING" id="7395.A0A1A9UQF1"/>
<proteinExistence type="predicted"/>
<protein>
    <submittedName>
        <fullName evidence="1">Uncharacterized protein</fullName>
    </submittedName>
</protein>
<dbReference type="PROSITE" id="PS00616">
    <property type="entry name" value="HIS_ACID_PHOSPHAT_1"/>
    <property type="match status" value="1"/>
</dbReference>
<reference evidence="1" key="1">
    <citation type="submission" date="2020-05" db="UniProtKB">
        <authorList>
            <consortium name="EnsemblMetazoa"/>
        </authorList>
    </citation>
    <scope>IDENTIFICATION</scope>
    <source>
        <strain evidence="1">TTRI</strain>
    </source>
</reference>
<dbReference type="AlphaFoldDB" id="A0A1A9UQF1"/>